<dbReference type="EMBL" id="JADDUC020000001">
    <property type="protein sequence ID" value="KAI1242482.1"/>
    <property type="molecule type" value="Genomic_DNA"/>
</dbReference>
<keyword evidence="6" id="KW-1185">Reference proteome</keyword>
<feature type="domain" description="RAP" evidence="3">
    <location>
        <begin position="489"/>
        <end position="526"/>
    </location>
</feature>
<dbReference type="EMBL" id="JADDUC010000075">
    <property type="protein sequence ID" value="KAG0119903.1"/>
    <property type="molecule type" value="Genomic_DNA"/>
</dbReference>
<proteinExistence type="predicted"/>
<reference evidence="4" key="1">
    <citation type="submission" date="2020-10" db="EMBL/GenBank/DDBJ databases">
        <title>Feather gene expression reveals the developmental basis of iridescence in African starlings.</title>
        <authorList>
            <person name="Rubenstein D.R."/>
        </authorList>
    </citation>
    <scope>NUCLEOTIDE SEQUENCE</scope>
    <source>
        <strain evidence="4">SS15</strain>
        <tissue evidence="4">Liver</tissue>
    </source>
</reference>
<dbReference type="Pfam" id="PF06743">
    <property type="entry name" value="FAST_1"/>
    <property type="match status" value="1"/>
</dbReference>
<reference evidence="5 6" key="2">
    <citation type="journal article" date="2021" name="J. Hered.">
        <title>Feather Gene Expression Elucidates the Developmental Basis of Plumage Iridescence in African Starlings.</title>
        <authorList>
            <person name="Rubenstein D.R."/>
            <person name="Corvelo A."/>
            <person name="MacManes M.D."/>
            <person name="Maia R."/>
            <person name="Narzisi G."/>
            <person name="Rousaki A."/>
            <person name="Vandenabeele P."/>
            <person name="Shawkey M.D."/>
            <person name="Solomon J."/>
        </authorList>
    </citation>
    <scope>NUCLEOTIDE SEQUENCE [LARGE SCALE GENOMIC DNA]</scope>
    <source>
        <strain evidence="5">SS15</strain>
    </source>
</reference>
<accession>A0A835NRE3</accession>
<dbReference type="GO" id="GO:0000963">
    <property type="term" value="P:mitochondrial RNA processing"/>
    <property type="evidence" value="ECO:0007669"/>
    <property type="project" value="TreeGrafter"/>
</dbReference>
<dbReference type="GO" id="GO:0035770">
    <property type="term" value="C:ribonucleoprotein granule"/>
    <property type="evidence" value="ECO:0007669"/>
    <property type="project" value="TreeGrafter"/>
</dbReference>
<dbReference type="InterPro" id="IPR010622">
    <property type="entry name" value="FAST_Leu-rich"/>
</dbReference>
<reference evidence="5" key="3">
    <citation type="submission" date="2022-01" db="EMBL/GenBank/DDBJ databases">
        <authorList>
            <person name="Rubenstein D.R."/>
        </authorList>
    </citation>
    <scope>NUCLEOTIDE SEQUENCE</scope>
    <source>
        <strain evidence="5">SS15</strain>
        <tissue evidence="5">Liver</tissue>
    </source>
</reference>
<name>A0A835NRE3_9PASS</name>
<comment type="caution">
    <text evidence="4">The sequence shown here is derived from an EMBL/GenBank/DDBJ whole genome shotgun (WGS) entry which is preliminary data.</text>
</comment>
<dbReference type="PANTHER" id="PTHR21228:SF4">
    <property type="entry name" value="FAS-ACTIVATED SERINE_THREONINE KINASE"/>
    <property type="match status" value="1"/>
</dbReference>
<dbReference type="PANTHER" id="PTHR21228">
    <property type="entry name" value="FAST LEU-RICH DOMAIN-CONTAINING"/>
    <property type="match status" value="1"/>
</dbReference>
<dbReference type="AlphaFoldDB" id="A0A835NRE3"/>
<dbReference type="Pfam" id="PF08368">
    <property type="entry name" value="FAST_2"/>
    <property type="match status" value="1"/>
</dbReference>
<evidence type="ECO:0000313" key="6">
    <source>
        <dbReference type="Proteomes" id="UP000618051"/>
    </source>
</evidence>
<dbReference type="GO" id="GO:0044528">
    <property type="term" value="P:regulation of mitochondrial mRNA stability"/>
    <property type="evidence" value="ECO:0007669"/>
    <property type="project" value="InterPro"/>
</dbReference>
<dbReference type="PROSITE" id="PS51286">
    <property type="entry name" value="RAP"/>
    <property type="match status" value="1"/>
</dbReference>
<dbReference type="OrthoDB" id="8881103at2759"/>
<dbReference type="InterPro" id="IPR013584">
    <property type="entry name" value="RAP"/>
</dbReference>
<dbReference type="GO" id="GO:0003723">
    <property type="term" value="F:RNA binding"/>
    <property type="evidence" value="ECO:0007669"/>
    <property type="project" value="TreeGrafter"/>
</dbReference>
<sequence>MSYDTFFTMKRLIERSRSVGEVLRWVTQNPGKVSASHYPIALHKLGQLLQQQPGPPMGAGDSRGPAGQVLEQPEFHAIVSGCAKFDNFSIVNCLYAAAALGEPPRGSLERHLEKERHPQTLFLLLSYYRLRAQALQGHAASDQQLINNRKILRLVRHTLGQVSAMREHELALLDEMLALCAQEANNKALEAIFSSQLFYENRQERFIRSMAEWLPRKAENLTPYTMALIAKYVARHRLREPRLLDTIANFLLKRGEQLDSKVIQKLVFPFSRMNYRPSNHGELFPKLEAILEQKAGSSPLATVNILMSMFQLSHFPQTVLHQVFSPGFISNVMSSPYALIVRRYLSLLDAAVELEFREYSGPRLDPRYRVLMFEHALTADEANRKYSYKGLVAEALRQLVGEECYRQDEVLPPGYCTDFLLWINRSGTVLPLSRVPAASRAPPATSPVTMSLRSSVLALTSDLQDFAPFAAETPSSPPGPRESGRAGRVVLSVNDKWHYCQNSDILVGSRAMRDRHLRLLGYCLVQ</sequence>
<dbReference type="Proteomes" id="UP000618051">
    <property type="component" value="Unassembled WGS sequence"/>
</dbReference>
<dbReference type="Pfam" id="PF08373">
    <property type="entry name" value="RAP"/>
    <property type="match status" value="1"/>
</dbReference>
<comment type="subcellular location">
    <subcellularLocation>
        <location evidence="1">Mitochondrion</location>
    </subcellularLocation>
</comment>
<dbReference type="GO" id="GO:0005759">
    <property type="term" value="C:mitochondrial matrix"/>
    <property type="evidence" value="ECO:0007669"/>
    <property type="project" value="TreeGrafter"/>
</dbReference>
<gene>
    <name evidence="5" type="ORF">IHE44_0000007</name>
    <name evidence="4" type="ORF">IHE44_013547</name>
</gene>
<dbReference type="InterPro" id="IPR013579">
    <property type="entry name" value="FAST_2"/>
</dbReference>
<organism evidence="4">
    <name type="scientific">Lamprotornis superbus</name>
    <dbReference type="NCBI Taxonomy" id="245042"/>
    <lineage>
        <taxon>Eukaryota</taxon>
        <taxon>Metazoa</taxon>
        <taxon>Chordata</taxon>
        <taxon>Craniata</taxon>
        <taxon>Vertebrata</taxon>
        <taxon>Euteleostomi</taxon>
        <taxon>Archelosauria</taxon>
        <taxon>Archosauria</taxon>
        <taxon>Dinosauria</taxon>
        <taxon>Saurischia</taxon>
        <taxon>Theropoda</taxon>
        <taxon>Coelurosauria</taxon>
        <taxon>Aves</taxon>
        <taxon>Neognathae</taxon>
        <taxon>Neoaves</taxon>
        <taxon>Telluraves</taxon>
        <taxon>Australaves</taxon>
        <taxon>Passeriformes</taxon>
        <taxon>Sturnidae</taxon>
        <taxon>Lamprotornis</taxon>
    </lineage>
</organism>
<evidence type="ECO:0000313" key="4">
    <source>
        <dbReference type="EMBL" id="KAG0119903.1"/>
    </source>
</evidence>
<keyword evidence="2" id="KW-0496">Mitochondrion</keyword>
<evidence type="ECO:0000259" key="3">
    <source>
        <dbReference type="PROSITE" id="PS51286"/>
    </source>
</evidence>
<evidence type="ECO:0000256" key="1">
    <source>
        <dbReference type="ARBA" id="ARBA00004173"/>
    </source>
</evidence>
<feature type="non-terminal residue" evidence="4">
    <location>
        <position position="526"/>
    </location>
</feature>
<evidence type="ECO:0000313" key="5">
    <source>
        <dbReference type="EMBL" id="KAI1242482.1"/>
    </source>
</evidence>
<protein>
    <recommendedName>
        <fullName evidence="3">RAP domain-containing protein</fullName>
    </recommendedName>
</protein>
<evidence type="ECO:0000256" key="2">
    <source>
        <dbReference type="ARBA" id="ARBA00023128"/>
    </source>
</evidence>
<dbReference type="InterPro" id="IPR050870">
    <property type="entry name" value="FAST_kinase"/>
</dbReference>